<evidence type="ECO:0000313" key="6">
    <source>
        <dbReference type="Proteomes" id="UP000325945"/>
    </source>
</evidence>
<dbReference type="EMBL" id="ML741808">
    <property type="protein sequence ID" value="KAE8325428.1"/>
    <property type="molecule type" value="Genomic_DNA"/>
</dbReference>
<evidence type="ECO:0000256" key="3">
    <source>
        <dbReference type="ARBA" id="ARBA00022630"/>
    </source>
</evidence>
<proteinExistence type="inferred from homology"/>
<dbReference type="InterPro" id="IPR051209">
    <property type="entry name" value="FAD-bind_Monooxygenase_sf"/>
</dbReference>
<comment type="similarity">
    <text evidence="2">Belongs to the FAD-binding monooxygenase family.</text>
</comment>
<evidence type="ECO:0000313" key="5">
    <source>
        <dbReference type="EMBL" id="KAE8325428.1"/>
    </source>
</evidence>
<dbReference type="AlphaFoldDB" id="A0A5N6WXX9"/>
<keyword evidence="6" id="KW-1185">Reference proteome</keyword>
<dbReference type="Proteomes" id="UP000325945">
    <property type="component" value="Unassembled WGS sequence"/>
</dbReference>
<dbReference type="SUPFAM" id="SSF51905">
    <property type="entry name" value="FAD/NAD(P)-binding domain"/>
    <property type="match status" value="2"/>
</dbReference>
<evidence type="ECO:0000256" key="1">
    <source>
        <dbReference type="ARBA" id="ARBA00001974"/>
    </source>
</evidence>
<organism evidence="5 6">
    <name type="scientific">Aspergillus sergii</name>
    <dbReference type="NCBI Taxonomy" id="1034303"/>
    <lineage>
        <taxon>Eukaryota</taxon>
        <taxon>Fungi</taxon>
        <taxon>Dikarya</taxon>
        <taxon>Ascomycota</taxon>
        <taxon>Pezizomycotina</taxon>
        <taxon>Eurotiomycetes</taxon>
        <taxon>Eurotiomycetidae</taxon>
        <taxon>Eurotiales</taxon>
        <taxon>Aspergillaceae</taxon>
        <taxon>Aspergillus</taxon>
        <taxon>Aspergillus subgen. Circumdati</taxon>
    </lineage>
</organism>
<sequence length="482" mass="54315">MGSIAQTSFPSLRSDYHILVFMGMGAAGINFAHSMTKQLQNAELTVYERNDDMGGTWLENRYPGCACDIPSLCYQFSWQRKPDWSQYYAGSREIWVISRMSFLTTRMLVRSGWSLFQNGESRLSAIYDPKTAFDNYADFFLNGGCNLNAWNANWDDSVKLDGKRVLVVGAGSSAVQIIPTILPKVDHLHIVARSPTWITAGFAPKYAGPGGAHVNYLDATKETFAENPELYLRYSQAIESELSVRFRMVINNSPEALEARKFSEAQMRQKVANKPELVGKLMPKNFGVGCRRPAPGNVFLEALTEDKTTVGTENIKEITQTGFDTTFRPRFPLIANGRNIQDDPANAPGYLGLNLPEVPSYFKLSAPYGPLGHGSALSMIEGFTNYILQIISKSQVEDIRKIQVSRRAAQEIHYLTVLRTPRYEDYEIEYLTKNRFNYPGDGFDVREYDGRDLTWYYGLVDGQDKQPTEAPPPMYSLAFMIT</sequence>
<accession>A0A5N6WXX9</accession>
<keyword evidence="4" id="KW-0274">FAD</keyword>
<protein>
    <submittedName>
        <fullName evidence="5">Putative MoxY</fullName>
    </submittedName>
</protein>
<dbReference type="PANTHER" id="PTHR42877:SF7">
    <property type="entry name" value="FLAVIN-BINDING MONOOXYGENASE-RELATED"/>
    <property type="match status" value="1"/>
</dbReference>
<dbReference type="InterPro" id="IPR036188">
    <property type="entry name" value="FAD/NAD-bd_sf"/>
</dbReference>
<keyword evidence="3" id="KW-0285">Flavoprotein</keyword>
<gene>
    <name evidence="5" type="ORF">BDV39DRAFT_216434</name>
</gene>
<evidence type="ECO:0000256" key="4">
    <source>
        <dbReference type="ARBA" id="ARBA00022827"/>
    </source>
</evidence>
<name>A0A5N6WXX9_9EURO</name>
<comment type="cofactor">
    <cofactor evidence="1">
        <name>FAD</name>
        <dbReference type="ChEBI" id="CHEBI:57692"/>
    </cofactor>
</comment>
<dbReference type="Gene3D" id="3.50.50.60">
    <property type="entry name" value="FAD/NAD(P)-binding domain"/>
    <property type="match status" value="3"/>
</dbReference>
<dbReference type="Pfam" id="PF13450">
    <property type="entry name" value="NAD_binding_8"/>
    <property type="match status" value="1"/>
</dbReference>
<reference evidence="6" key="1">
    <citation type="submission" date="2019-04" db="EMBL/GenBank/DDBJ databases">
        <title>Friends and foes A comparative genomics studyof 23 Aspergillus species from section Flavi.</title>
        <authorList>
            <consortium name="DOE Joint Genome Institute"/>
            <person name="Kjaerbolling I."/>
            <person name="Vesth T."/>
            <person name="Frisvad J.C."/>
            <person name="Nybo J.L."/>
            <person name="Theobald S."/>
            <person name="Kildgaard S."/>
            <person name="Isbrandt T."/>
            <person name="Kuo A."/>
            <person name="Sato A."/>
            <person name="Lyhne E.K."/>
            <person name="Kogle M.E."/>
            <person name="Wiebenga A."/>
            <person name="Kun R.S."/>
            <person name="Lubbers R.J."/>
            <person name="Makela M.R."/>
            <person name="Barry K."/>
            <person name="Chovatia M."/>
            <person name="Clum A."/>
            <person name="Daum C."/>
            <person name="Haridas S."/>
            <person name="He G."/>
            <person name="LaButti K."/>
            <person name="Lipzen A."/>
            <person name="Mondo S."/>
            <person name="Riley R."/>
            <person name="Salamov A."/>
            <person name="Simmons B.A."/>
            <person name="Magnuson J.K."/>
            <person name="Henrissat B."/>
            <person name="Mortensen U.H."/>
            <person name="Larsen T.O."/>
            <person name="Devries R.P."/>
            <person name="Grigoriev I.V."/>
            <person name="Machida M."/>
            <person name="Baker S.E."/>
            <person name="Andersen M.R."/>
        </authorList>
    </citation>
    <scope>NUCLEOTIDE SEQUENCE [LARGE SCALE GENOMIC DNA]</scope>
    <source>
        <strain evidence="6">CBS 130017</strain>
    </source>
</reference>
<dbReference type="PANTHER" id="PTHR42877">
    <property type="entry name" value="L-ORNITHINE N(5)-MONOOXYGENASE-RELATED"/>
    <property type="match status" value="1"/>
</dbReference>
<evidence type="ECO:0000256" key="2">
    <source>
        <dbReference type="ARBA" id="ARBA00010139"/>
    </source>
</evidence>